<feature type="compositionally biased region" description="Low complexity" evidence="1">
    <location>
        <begin position="10"/>
        <end position="28"/>
    </location>
</feature>
<keyword evidence="3" id="KW-1185">Reference proteome</keyword>
<sequence length="172" mass="19250">MFLESSPSNSQKSTRSSAARSTPTKSSSEAPKFSPSRPRPSPGSSTCQSKLRSPDSEASRWTASKETNTLQPLNEGQVTKEFKAEAPLMRSEVIDGIRYTYYEDDMKEAEKMTPQECINFLQEHAGEELPAIFQGGQEQSEGQQAAEKLHLKTEVIDGIAYTYYQKIWMKLS</sequence>
<organism evidence="2 3">
    <name type="scientific">Coccomyxa subellipsoidea</name>
    <dbReference type="NCBI Taxonomy" id="248742"/>
    <lineage>
        <taxon>Eukaryota</taxon>
        <taxon>Viridiplantae</taxon>
        <taxon>Chlorophyta</taxon>
        <taxon>core chlorophytes</taxon>
        <taxon>Trebouxiophyceae</taxon>
        <taxon>Trebouxiophyceae incertae sedis</taxon>
        <taxon>Coccomyxaceae</taxon>
        <taxon>Coccomyxa</taxon>
    </lineage>
</organism>
<accession>A0ABR2Z666</accession>
<comment type="caution">
    <text evidence="2">The sequence shown here is derived from an EMBL/GenBank/DDBJ whole genome shotgun (WGS) entry which is preliminary data.</text>
</comment>
<dbReference type="EMBL" id="JALJOT010000001">
    <property type="protein sequence ID" value="KAK9919146.1"/>
    <property type="molecule type" value="Genomic_DNA"/>
</dbReference>
<name>A0ABR2Z666_9CHLO</name>
<reference evidence="2 3" key="1">
    <citation type="journal article" date="2024" name="Nat. Commun.">
        <title>Phylogenomics reveals the evolutionary origins of lichenization in chlorophyte algae.</title>
        <authorList>
            <person name="Puginier C."/>
            <person name="Libourel C."/>
            <person name="Otte J."/>
            <person name="Skaloud P."/>
            <person name="Haon M."/>
            <person name="Grisel S."/>
            <person name="Petersen M."/>
            <person name="Berrin J.G."/>
            <person name="Delaux P.M."/>
            <person name="Dal Grande F."/>
            <person name="Keller J."/>
        </authorList>
    </citation>
    <scope>NUCLEOTIDE SEQUENCE [LARGE SCALE GENOMIC DNA]</scope>
    <source>
        <strain evidence="2 3">SAG 216-7</strain>
    </source>
</reference>
<evidence type="ECO:0000256" key="1">
    <source>
        <dbReference type="SAM" id="MobiDB-lite"/>
    </source>
</evidence>
<evidence type="ECO:0000313" key="3">
    <source>
        <dbReference type="Proteomes" id="UP001491310"/>
    </source>
</evidence>
<proteinExistence type="predicted"/>
<feature type="compositionally biased region" description="Polar residues" evidence="1">
    <location>
        <begin position="59"/>
        <end position="77"/>
    </location>
</feature>
<feature type="region of interest" description="Disordered" evidence="1">
    <location>
        <begin position="1"/>
        <end position="78"/>
    </location>
</feature>
<gene>
    <name evidence="2" type="ORF">WJX75_009702</name>
</gene>
<protein>
    <submittedName>
        <fullName evidence="2">Uncharacterized protein</fullName>
    </submittedName>
</protein>
<evidence type="ECO:0000313" key="2">
    <source>
        <dbReference type="EMBL" id="KAK9919146.1"/>
    </source>
</evidence>
<dbReference type="Proteomes" id="UP001491310">
    <property type="component" value="Unassembled WGS sequence"/>
</dbReference>